<dbReference type="PANTHER" id="PTHR30522:SF0">
    <property type="entry name" value="NUCLEOSIDE TRIPHOSPHATE PYROPHOSPHOHYDROLASE"/>
    <property type="match status" value="1"/>
</dbReference>
<reference evidence="6 7" key="1">
    <citation type="submission" date="2016-10" db="EMBL/GenBank/DDBJ databases">
        <authorList>
            <person name="Varghese N."/>
            <person name="Submissions S."/>
        </authorList>
    </citation>
    <scope>NUCLEOTIDE SEQUENCE [LARGE SCALE GENOMIC DNA]</scope>
    <source>
        <strain evidence="6 7">PDC82</strain>
    </source>
</reference>
<dbReference type="InterPro" id="IPR011551">
    <property type="entry name" value="NTP_PyrPHydrolase_MazG"/>
</dbReference>
<dbReference type="NCBIfam" id="TIGR00444">
    <property type="entry name" value="mazG"/>
    <property type="match status" value="1"/>
</dbReference>
<evidence type="ECO:0000256" key="3">
    <source>
        <dbReference type="ARBA" id="ARBA00066372"/>
    </source>
</evidence>
<dbReference type="Proteomes" id="UP000198917">
    <property type="component" value="Unassembled WGS sequence"/>
</dbReference>
<dbReference type="GO" id="GO:0046081">
    <property type="term" value="P:dUTP catabolic process"/>
    <property type="evidence" value="ECO:0007669"/>
    <property type="project" value="TreeGrafter"/>
</dbReference>
<dbReference type="GO" id="GO:0006950">
    <property type="term" value="P:response to stress"/>
    <property type="evidence" value="ECO:0007669"/>
    <property type="project" value="UniProtKB-ARBA"/>
</dbReference>
<dbReference type="CDD" id="cd11528">
    <property type="entry name" value="NTP-PPase_MazG_Nterm"/>
    <property type="match status" value="1"/>
</dbReference>
<dbReference type="GO" id="GO:0006203">
    <property type="term" value="P:dGTP catabolic process"/>
    <property type="evidence" value="ECO:0007669"/>
    <property type="project" value="TreeGrafter"/>
</dbReference>
<dbReference type="FunFam" id="1.10.287.1080:FF:000001">
    <property type="entry name" value="Nucleoside triphosphate pyrophosphohydrolase"/>
    <property type="match status" value="1"/>
</dbReference>
<dbReference type="NCBIfam" id="NF007113">
    <property type="entry name" value="PRK09562.1"/>
    <property type="match status" value="1"/>
</dbReference>
<name>A0A7Z7BIV5_9HYPH</name>
<evidence type="ECO:0000313" key="7">
    <source>
        <dbReference type="Proteomes" id="UP000198917"/>
    </source>
</evidence>
<evidence type="ECO:0000256" key="4">
    <source>
        <dbReference type="ARBA" id="ARBA00074799"/>
    </source>
</evidence>
<evidence type="ECO:0000313" key="6">
    <source>
        <dbReference type="EMBL" id="SDJ34484.1"/>
    </source>
</evidence>
<proteinExistence type="inferred from homology"/>
<dbReference type="Pfam" id="PF03819">
    <property type="entry name" value="MazG"/>
    <property type="match status" value="2"/>
</dbReference>
<comment type="caution">
    <text evidence="6">The sequence shown here is derived from an EMBL/GenBank/DDBJ whole genome shotgun (WGS) entry which is preliminary data.</text>
</comment>
<accession>A0A7Z7BIV5</accession>
<sequence length="281" mass="32005">MEASKDISRLIEIMETLRQPETGCPWDVVQTFETIKPYTIEEAYEVADAIERKDMDDLCDELGDLLLQVVFHARIAEERGEFTFGDVVHAVTSKMIRRHPHVFDVSDADTPDSVKLQWDQIKAEEKRERAERRARRGITEDFKAGFLGGVQRSQPALTEALKLQEQAARVGFDWSDPAPILDKIEEEIAELREALAEGKPEKVSDELGDLIFALVNIGRHVKADPEDALRGTNTKFRRRFNHIETSLSDNGETLKEASLERMEDLWQAAKRIERSLDTVSS</sequence>
<dbReference type="RefSeq" id="WP_080808980.1">
    <property type="nucleotide sequence ID" value="NZ_CAKKLR010000002.1"/>
</dbReference>
<dbReference type="GO" id="GO:0046076">
    <property type="term" value="P:dTTP catabolic process"/>
    <property type="evidence" value="ECO:0007669"/>
    <property type="project" value="TreeGrafter"/>
</dbReference>
<protein>
    <recommendedName>
        <fullName evidence="4">Nucleoside triphosphate pyrophosphohydrolase</fullName>
        <ecNumber evidence="3">3.6.1.8</ecNumber>
    </recommendedName>
</protein>
<evidence type="ECO:0000256" key="1">
    <source>
        <dbReference type="ARBA" id="ARBA00052141"/>
    </source>
</evidence>
<evidence type="ECO:0000259" key="5">
    <source>
        <dbReference type="Pfam" id="PF03819"/>
    </source>
</evidence>
<gene>
    <name evidence="6" type="ORF">SAMN05428983_1253</name>
</gene>
<dbReference type="GO" id="GO:0046047">
    <property type="term" value="P:TTP catabolic process"/>
    <property type="evidence" value="ECO:0007669"/>
    <property type="project" value="TreeGrafter"/>
</dbReference>
<dbReference type="GO" id="GO:0046052">
    <property type="term" value="P:UTP catabolic process"/>
    <property type="evidence" value="ECO:0007669"/>
    <property type="project" value="TreeGrafter"/>
</dbReference>
<dbReference type="InterPro" id="IPR048015">
    <property type="entry name" value="NTP-PPase_MazG-like_N"/>
</dbReference>
<organism evidence="6 7">
    <name type="scientific">Agrobacterium fabrum</name>
    <dbReference type="NCBI Taxonomy" id="1176649"/>
    <lineage>
        <taxon>Bacteria</taxon>
        <taxon>Pseudomonadati</taxon>
        <taxon>Pseudomonadota</taxon>
        <taxon>Alphaproteobacteria</taxon>
        <taxon>Hyphomicrobiales</taxon>
        <taxon>Rhizobiaceae</taxon>
        <taxon>Rhizobium/Agrobacterium group</taxon>
        <taxon>Agrobacterium</taxon>
        <taxon>Agrobacterium tumefaciens complex</taxon>
    </lineage>
</organism>
<dbReference type="Gene3D" id="1.10.287.1080">
    <property type="entry name" value="MazG-like"/>
    <property type="match status" value="2"/>
</dbReference>
<feature type="domain" description="NTP pyrophosphohydrolase MazG-like" evidence="5">
    <location>
        <begin position="181"/>
        <end position="242"/>
    </location>
</feature>
<dbReference type="PANTHER" id="PTHR30522">
    <property type="entry name" value="NUCLEOSIDE TRIPHOSPHATE PYROPHOSPHOHYDROLASE"/>
    <property type="match status" value="1"/>
</dbReference>
<dbReference type="EMBL" id="FNEW01000001">
    <property type="protein sequence ID" value="SDJ34484.1"/>
    <property type="molecule type" value="Genomic_DNA"/>
</dbReference>
<feature type="domain" description="NTP pyrophosphohydrolase MazG-like" evidence="5">
    <location>
        <begin position="30"/>
        <end position="103"/>
    </location>
</feature>
<dbReference type="GO" id="GO:0047693">
    <property type="term" value="F:ATP diphosphatase activity"/>
    <property type="evidence" value="ECO:0007669"/>
    <property type="project" value="UniProtKB-EC"/>
</dbReference>
<dbReference type="InterPro" id="IPR004518">
    <property type="entry name" value="MazG-like_dom"/>
</dbReference>
<dbReference type="EC" id="3.6.1.8" evidence="3"/>
<dbReference type="CDD" id="cd11529">
    <property type="entry name" value="NTP-PPase_MazG_Cterm"/>
    <property type="match status" value="1"/>
</dbReference>
<dbReference type="SUPFAM" id="SSF101386">
    <property type="entry name" value="all-alpha NTP pyrophosphatases"/>
    <property type="match status" value="2"/>
</dbReference>
<evidence type="ECO:0000256" key="2">
    <source>
        <dbReference type="ARBA" id="ARBA00061115"/>
    </source>
</evidence>
<dbReference type="InterPro" id="IPR048011">
    <property type="entry name" value="NTP-PPase_MazG-like_C"/>
</dbReference>
<dbReference type="AlphaFoldDB" id="A0A7Z7BIV5"/>
<dbReference type="GO" id="GO:0046061">
    <property type="term" value="P:dATP catabolic process"/>
    <property type="evidence" value="ECO:0007669"/>
    <property type="project" value="TreeGrafter"/>
</dbReference>
<comment type="similarity">
    <text evidence="2">Belongs to the nucleoside triphosphate pyrophosphohydrolase family.</text>
</comment>
<comment type="catalytic activity">
    <reaction evidence="1">
        <text>ATP + H2O = AMP + diphosphate + H(+)</text>
        <dbReference type="Rhea" id="RHEA:14245"/>
        <dbReference type="ChEBI" id="CHEBI:15377"/>
        <dbReference type="ChEBI" id="CHEBI:15378"/>
        <dbReference type="ChEBI" id="CHEBI:30616"/>
        <dbReference type="ChEBI" id="CHEBI:33019"/>
        <dbReference type="ChEBI" id="CHEBI:456215"/>
        <dbReference type="EC" id="3.6.1.8"/>
    </reaction>
</comment>
<dbReference type="FunFam" id="1.10.287.1080:FF:000003">
    <property type="entry name" value="Nucleoside triphosphate pyrophosphohydrolase"/>
    <property type="match status" value="1"/>
</dbReference>